<organism evidence="2 3">
    <name type="scientific">Ephemerocybe angulata</name>
    <dbReference type="NCBI Taxonomy" id="980116"/>
    <lineage>
        <taxon>Eukaryota</taxon>
        <taxon>Fungi</taxon>
        <taxon>Dikarya</taxon>
        <taxon>Basidiomycota</taxon>
        <taxon>Agaricomycotina</taxon>
        <taxon>Agaricomycetes</taxon>
        <taxon>Agaricomycetidae</taxon>
        <taxon>Agaricales</taxon>
        <taxon>Agaricineae</taxon>
        <taxon>Psathyrellaceae</taxon>
        <taxon>Ephemerocybe</taxon>
    </lineage>
</organism>
<dbReference type="OrthoDB" id="10341733at2759"/>
<comment type="caution">
    <text evidence="2">The sequence shown here is derived from an EMBL/GenBank/DDBJ whole genome shotgun (WGS) entry which is preliminary data.</text>
</comment>
<dbReference type="EMBL" id="JACGCI010000054">
    <property type="protein sequence ID" value="KAF6750807.1"/>
    <property type="molecule type" value="Genomic_DNA"/>
</dbReference>
<name>A0A8H6HR46_9AGAR</name>
<evidence type="ECO:0008006" key="4">
    <source>
        <dbReference type="Google" id="ProtNLM"/>
    </source>
</evidence>
<dbReference type="Gene3D" id="3.40.50.300">
    <property type="entry name" value="P-loop containing nucleotide triphosphate hydrolases"/>
    <property type="match status" value="1"/>
</dbReference>
<feature type="coiled-coil region" evidence="1">
    <location>
        <begin position="292"/>
        <end position="378"/>
    </location>
</feature>
<reference evidence="2 3" key="1">
    <citation type="submission" date="2020-07" db="EMBL/GenBank/DDBJ databases">
        <title>Comparative genomics of pyrophilous fungi reveals a link between fire events and developmental genes.</title>
        <authorList>
            <consortium name="DOE Joint Genome Institute"/>
            <person name="Steindorff A.S."/>
            <person name="Carver A."/>
            <person name="Calhoun S."/>
            <person name="Stillman K."/>
            <person name="Liu H."/>
            <person name="Lipzen A."/>
            <person name="Pangilinan J."/>
            <person name="Labutti K."/>
            <person name="Bruns T.D."/>
            <person name="Grigoriev I.V."/>
        </authorList>
    </citation>
    <scope>NUCLEOTIDE SEQUENCE [LARGE SCALE GENOMIC DNA]</scope>
    <source>
        <strain evidence="2 3">CBS 144469</strain>
    </source>
</reference>
<sequence>MPLVERDSDNCTIAVIGKVESGKTTFIQALINSASSDIPGLPDGEEEDEEETLPTSSITEHIVFLPDGRSLTILDTPGFDGFEAGGEPPKSRDDILRMLEEYIACNLHRTVSHVLVLQNSGDVFISNLASSPRRVFERLFQKSQVISITTRWDEVYNDEGAPVSAEEAGSKEEGLYAEGREGGSFLTYLQDSRKARGEDIPCFRSGLPMSEGEDPTSAYLSPKDVIYKLFNIASGSGLEEKLAAITKERDELETKYKLLLQQNETTPSDAAPGMHVRRTRRQRLLDTINRFSTQVLSMADELEREAEDVSDECKANRTEREAASIAAKAADKKLAEEREELGVVVEEYAKLRKERDGFKEEEKNLRAELERLQNTSSRRSARAIPGHKQRLEASIKAAQTSWAERVEWMAAMENEYQKGVEDAEKAAAEIEGLKRVERMKDRTFNEWLTPESQWLSNEQENARALEESLDADLDIMRKGVAG</sequence>
<accession>A0A8H6HR46</accession>
<dbReference type="SUPFAM" id="SSF52540">
    <property type="entry name" value="P-loop containing nucleoside triphosphate hydrolases"/>
    <property type="match status" value="1"/>
</dbReference>
<evidence type="ECO:0000256" key="1">
    <source>
        <dbReference type="SAM" id="Coils"/>
    </source>
</evidence>
<proteinExistence type="predicted"/>
<dbReference type="Proteomes" id="UP000521943">
    <property type="component" value="Unassembled WGS sequence"/>
</dbReference>
<dbReference type="CDD" id="cd00882">
    <property type="entry name" value="Ras_like_GTPase"/>
    <property type="match status" value="1"/>
</dbReference>
<gene>
    <name evidence="2" type="ORF">DFP72DRAFT_1071957</name>
</gene>
<dbReference type="InterPro" id="IPR027417">
    <property type="entry name" value="P-loop_NTPase"/>
</dbReference>
<keyword evidence="1" id="KW-0175">Coiled coil</keyword>
<keyword evidence="3" id="KW-1185">Reference proteome</keyword>
<dbReference type="AlphaFoldDB" id="A0A8H6HR46"/>
<protein>
    <recommendedName>
        <fullName evidence="4">G domain-containing protein</fullName>
    </recommendedName>
</protein>
<evidence type="ECO:0000313" key="3">
    <source>
        <dbReference type="Proteomes" id="UP000521943"/>
    </source>
</evidence>
<evidence type="ECO:0000313" key="2">
    <source>
        <dbReference type="EMBL" id="KAF6750807.1"/>
    </source>
</evidence>
<feature type="coiled-coil region" evidence="1">
    <location>
        <begin position="235"/>
        <end position="262"/>
    </location>
</feature>